<evidence type="ECO:0000313" key="2">
    <source>
        <dbReference type="EMBL" id="VDP94606.1"/>
    </source>
</evidence>
<accession>A0A183BDN1</accession>
<proteinExistence type="predicted"/>
<keyword evidence="3" id="KW-1185">Reference proteome</keyword>
<protein>
    <submittedName>
        <fullName evidence="2 4">Uncharacterized protein</fullName>
    </submittedName>
</protein>
<dbReference type="AlphaFoldDB" id="A0A183BDN1"/>
<evidence type="ECO:0000256" key="1">
    <source>
        <dbReference type="SAM" id="MobiDB-lite"/>
    </source>
</evidence>
<name>A0A183BDN1_9TREM</name>
<evidence type="ECO:0000313" key="3">
    <source>
        <dbReference type="Proteomes" id="UP000272942"/>
    </source>
</evidence>
<sequence>MRRLQVLVPLVCSKADSREYELQVKHDFLQWYCLGCRQLLTELAQDRTKKATDFTEACTQIEMVEGGKKTINKGTNTGLGMKLDRLIGNLSCGPREDKVKPAHRTGAHKATVQPPSEWTTVHHKGTAMPRPTQTGPSTRSVTVFDLPESKSSSLAGRDIHDSTVFHQLCRYASP</sequence>
<dbReference type="Proteomes" id="UP000272942">
    <property type="component" value="Unassembled WGS sequence"/>
</dbReference>
<organism evidence="4">
    <name type="scientific">Echinostoma caproni</name>
    <dbReference type="NCBI Taxonomy" id="27848"/>
    <lineage>
        <taxon>Eukaryota</taxon>
        <taxon>Metazoa</taxon>
        <taxon>Spiralia</taxon>
        <taxon>Lophotrochozoa</taxon>
        <taxon>Platyhelminthes</taxon>
        <taxon>Trematoda</taxon>
        <taxon>Digenea</taxon>
        <taxon>Plagiorchiida</taxon>
        <taxon>Echinostomata</taxon>
        <taxon>Echinostomatoidea</taxon>
        <taxon>Echinostomatidae</taxon>
        <taxon>Echinostoma</taxon>
    </lineage>
</organism>
<evidence type="ECO:0000313" key="4">
    <source>
        <dbReference type="WBParaSite" id="ECPE_0001736101-mRNA-1"/>
    </source>
</evidence>
<reference evidence="4" key="1">
    <citation type="submission" date="2016-06" db="UniProtKB">
        <authorList>
            <consortium name="WormBaseParasite"/>
        </authorList>
    </citation>
    <scope>IDENTIFICATION</scope>
</reference>
<dbReference type="WBParaSite" id="ECPE_0001736101-mRNA-1">
    <property type="protein sequence ID" value="ECPE_0001736101-mRNA-1"/>
    <property type="gene ID" value="ECPE_0001736101"/>
</dbReference>
<reference evidence="2 3" key="2">
    <citation type="submission" date="2018-11" db="EMBL/GenBank/DDBJ databases">
        <authorList>
            <consortium name="Pathogen Informatics"/>
        </authorList>
    </citation>
    <scope>NUCLEOTIDE SEQUENCE [LARGE SCALE GENOMIC DNA]</scope>
    <source>
        <strain evidence="2 3">Egypt</strain>
    </source>
</reference>
<gene>
    <name evidence="2" type="ORF">ECPE_LOCUS17316</name>
</gene>
<dbReference type="EMBL" id="UZAN01068628">
    <property type="protein sequence ID" value="VDP94606.1"/>
    <property type="molecule type" value="Genomic_DNA"/>
</dbReference>
<feature type="region of interest" description="Disordered" evidence="1">
    <location>
        <begin position="120"/>
        <end position="139"/>
    </location>
</feature>